<keyword evidence="1" id="KW-0472">Membrane</keyword>
<gene>
    <name evidence="2" type="ORF">BHE16_09495</name>
</gene>
<evidence type="ECO:0000313" key="3">
    <source>
        <dbReference type="Proteomes" id="UP000183530"/>
    </source>
</evidence>
<keyword evidence="1" id="KW-1133">Transmembrane helix</keyword>
<dbReference type="AlphaFoldDB" id="A0A1L2ZRN6"/>
<evidence type="ECO:0000313" key="2">
    <source>
        <dbReference type="EMBL" id="APF41880.1"/>
    </source>
</evidence>
<dbReference type="KEGG" id="nae:BHE16_09495"/>
<sequence>MILGIIIACELGFWIAILAGLAARYILQAKRLGTTLLLCAPLIDLVLLVAVSVHLGAGATASWHHGLAALYIGFSVTYGHRMIAWADTRFAHRYADGPAPIKVTGRDHTQRCWSDFARTLVAALIAAGILAIITWWVDDPNRTEALTGWYRILGIAVTVEFIWALSYTIWPRQVAVPSGYTPHPSD</sequence>
<keyword evidence="1" id="KW-0812">Transmembrane</keyword>
<proteinExistence type="predicted"/>
<reference evidence="2 3" key="1">
    <citation type="submission" date="2016-11" db="EMBL/GenBank/DDBJ databases">
        <title>Genome sequencing of Zhihengliuella aestuarii B18 antagonistic to Plasmodiophora brassicae.</title>
        <authorList>
            <person name="Luo Y."/>
        </authorList>
    </citation>
    <scope>NUCLEOTIDE SEQUENCE [LARGE SCALE GENOMIC DNA]</scope>
    <source>
        <strain evidence="2 3">B18</strain>
    </source>
</reference>
<organism evidence="2 3">
    <name type="scientific">Neomicrococcus aestuarii</name>
    <dbReference type="NCBI Taxonomy" id="556325"/>
    <lineage>
        <taxon>Bacteria</taxon>
        <taxon>Bacillati</taxon>
        <taxon>Actinomycetota</taxon>
        <taxon>Actinomycetes</taxon>
        <taxon>Micrococcales</taxon>
        <taxon>Micrococcaceae</taxon>
        <taxon>Neomicrococcus</taxon>
    </lineage>
</organism>
<keyword evidence="3" id="KW-1185">Reference proteome</keyword>
<feature type="transmembrane region" description="Helical" evidence="1">
    <location>
        <begin position="63"/>
        <end position="83"/>
    </location>
</feature>
<feature type="transmembrane region" description="Helical" evidence="1">
    <location>
        <begin position="149"/>
        <end position="170"/>
    </location>
</feature>
<feature type="transmembrane region" description="Helical" evidence="1">
    <location>
        <begin position="34"/>
        <end position="57"/>
    </location>
</feature>
<feature type="transmembrane region" description="Helical" evidence="1">
    <location>
        <begin position="6"/>
        <end position="27"/>
    </location>
</feature>
<dbReference type="EMBL" id="CP018135">
    <property type="protein sequence ID" value="APF41880.1"/>
    <property type="molecule type" value="Genomic_DNA"/>
</dbReference>
<feature type="transmembrane region" description="Helical" evidence="1">
    <location>
        <begin position="116"/>
        <end position="137"/>
    </location>
</feature>
<name>A0A1L2ZRN6_9MICC</name>
<dbReference type="RefSeq" id="WP_071895336.1">
    <property type="nucleotide sequence ID" value="NZ_CP018135.1"/>
</dbReference>
<dbReference type="OrthoDB" id="2082317at2"/>
<protein>
    <submittedName>
        <fullName evidence="2">Uncharacterized protein</fullName>
    </submittedName>
</protein>
<accession>A0A1L2ZRN6</accession>
<dbReference type="Proteomes" id="UP000183530">
    <property type="component" value="Chromosome"/>
</dbReference>
<evidence type="ECO:0000256" key="1">
    <source>
        <dbReference type="SAM" id="Phobius"/>
    </source>
</evidence>
<dbReference type="STRING" id="556325.BHE16_09495"/>